<dbReference type="Proteomes" id="UP000308600">
    <property type="component" value="Unassembled WGS sequence"/>
</dbReference>
<reference evidence="1 2" key="1">
    <citation type="journal article" date="2019" name="Nat. Ecol. Evol.">
        <title>Megaphylogeny resolves global patterns of mushroom evolution.</title>
        <authorList>
            <person name="Varga T."/>
            <person name="Krizsan K."/>
            <person name="Foldi C."/>
            <person name="Dima B."/>
            <person name="Sanchez-Garcia M."/>
            <person name="Sanchez-Ramirez S."/>
            <person name="Szollosi G.J."/>
            <person name="Szarkandi J.G."/>
            <person name="Papp V."/>
            <person name="Albert L."/>
            <person name="Andreopoulos W."/>
            <person name="Angelini C."/>
            <person name="Antonin V."/>
            <person name="Barry K.W."/>
            <person name="Bougher N.L."/>
            <person name="Buchanan P."/>
            <person name="Buyck B."/>
            <person name="Bense V."/>
            <person name="Catcheside P."/>
            <person name="Chovatia M."/>
            <person name="Cooper J."/>
            <person name="Damon W."/>
            <person name="Desjardin D."/>
            <person name="Finy P."/>
            <person name="Geml J."/>
            <person name="Haridas S."/>
            <person name="Hughes K."/>
            <person name="Justo A."/>
            <person name="Karasinski D."/>
            <person name="Kautmanova I."/>
            <person name="Kiss B."/>
            <person name="Kocsube S."/>
            <person name="Kotiranta H."/>
            <person name="LaButti K.M."/>
            <person name="Lechner B.E."/>
            <person name="Liimatainen K."/>
            <person name="Lipzen A."/>
            <person name="Lukacs Z."/>
            <person name="Mihaltcheva S."/>
            <person name="Morgado L.N."/>
            <person name="Niskanen T."/>
            <person name="Noordeloos M.E."/>
            <person name="Ohm R.A."/>
            <person name="Ortiz-Santana B."/>
            <person name="Ovrebo C."/>
            <person name="Racz N."/>
            <person name="Riley R."/>
            <person name="Savchenko A."/>
            <person name="Shiryaev A."/>
            <person name="Soop K."/>
            <person name="Spirin V."/>
            <person name="Szebenyi C."/>
            <person name="Tomsovsky M."/>
            <person name="Tulloss R.E."/>
            <person name="Uehling J."/>
            <person name="Grigoriev I.V."/>
            <person name="Vagvolgyi C."/>
            <person name="Papp T."/>
            <person name="Martin F.M."/>
            <person name="Miettinen O."/>
            <person name="Hibbett D.S."/>
            <person name="Nagy L.G."/>
        </authorList>
    </citation>
    <scope>NUCLEOTIDE SEQUENCE [LARGE SCALE GENOMIC DNA]</scope>
    <source>
        <strain evidence="1 2">NL-1719</strain>
    </source>
</reference>
<protein>
    <submittedName>
        <fullName evidence="1">Uncharacterized protein</fullName>
    </submittedName>
</protein>
<gene>
    <name evidence="1" type="ORF">BDN72DRAFT_830952</name>
</gene>
<dbReference type="EMBL" id="ML208260">
    <property type="protein sequence ID" value="TFK76389.1"/>
    <property type="molecule type" value="Genomic_DNA"/>
</dbReference>
<organism evidence="1 2">
    <name type="scientific">Pluteus cervinus</name>
    <dbReference type="NCBI Taxonomy" id="181527"/>
    <lineage>
        <taxon>Eukaryota</taxon>
        <taxon>Fungi</taxon>
        <taxon>Dikarya</taxon>
        <taxon>Basidiomycota</taxon>
        <taxon>Agaricomycotina</taxon>
        <taxon>Agaricomycetes</taxon>
        <taxon>Agaricomycetidae</taxon>
        <taxon>Agaricales</taxon>
        <taxon>Pluteineae</taxon>
        <taxon>Pluteaceae</taxon>
        <taxon>Pluteus</taxon>
    </lineage>
</organism>
<sequence length="483" mass="53634">MLLPDARMQISFLKDLATLRSPSSPITFLSYLHSQNRLLAFINRGSSIPTRKEYADYLSWAASFVQGQGIGTLYGHEVVGLAEGPDGTIEVQSRNLSTHEEVLYKARDLIISPGGSPRIPATFSSTYGRPFFIHSSSYVTNISQIIDHLSLRDYPLKVAVIGSGQSAAEVTLDLRERLHSIGSAKGLRHNVEMIIRKGSLKPSDDSPFANEIFDPSETDAWFSLSSKRIRQTRLAEYRATNYGVVNPRTLDTLFEIMYDQKVEDNITSRIHESSPCHSRITIRPYSNVVSARTKPDTALLLSENKTEDTSDQGFTLVLQNQVTQCISEERYHAIVCATGYERTSWIELLRGSTIGKQFGLHSTSSDVHLVSVNERRAKEMDDHQFEFKVRPVSETSSPSTGSSVSTPPTSPGLGLEVEMPVELCISRKYQLLPVSQSDGDKARPRVYLQGVEEATHGLSDSLLSVVGVRAGEVVEDICERYKD</sequence>
<evidence type="ECO:0000313" key="1">
    <source>
        <dbReference type="EMBL" id="TFK76389.1"/>
    </source>
</evidence>
<keyword evidence="2" id="KW-1185">Reference proteome</keyword>
<accession>A0ACD3BEC0</accession>
<evidence type="ECO:0000313" key="2">
    <source>
        <dbReference type="Proteomes" id="UP000308600"/>
    </source>
</evidence>
<proteinExistence type="predicted"/>
<name>A0ACD3BEC0_9AGAR</name>